<protein>
    <submittedName>
        <fullName evidence="1">Uncharacterized protein</fullName>
    </submittedName>
</protein>
<proteinExistence type="predicted"/>
<dbReference type="Proteomes" id="UP000314294">
    <property type="component" value="Unassembled WGS sequence"/>
</dbReference>
<dbReference type="AlphaFoldDB" id="A0A4Z2GT34"/>
<gene>
    <name evidence="1" type="ORF">EYF80_033275</name>
</gene>
<comment type="caution">
    <text evidence="1">The sequence shown here is derived from an EMBL/GenBank/DDBJ whole genome shotgun (WGS) entry which is preliminary data.</text>
</comment>
<dbReference type="EMBL" id="SRLO01000426">
    <property type="protein sequence ID" value="TNN56549.1"/>
    <property type="molecule type" value="Genomic_DNA"/>
</dbReference>
<reference evidence="1 2" key="1">
    <citation type="submission" date="2019-03" db="EMBL/GenBank/DDBJ databases">
        <title>First draft genome of Liparis tanakae, snailfish: a comprehensive survey of snailfish specific genes.</title>
        <authorList>
            <person name="Kim W."/>
            <person name="Song I."/>
            <person name="Jeong J.-H."/>
            <person name="Kim D."/>
            <person name="Kim S."/>
            <person name="Ryu S."/>
            <person name="Song J.Y."/>
            <person name="Lee S.K."/>
        </authorList>
    </citation>
    <scope>NUCLEOTIDE SEQUENCE [LARGE SCALE GENOMIC DNA]</scope>
    <source>
        <tissue evidence="1">Muscle</tissue>
    </source>
</reference>
<evidence type="ECO:0000313" key="2">
    <source>
        <dbReference type="Proteomes" id="UP000314294"/>
    </source>
</evidence>
<organism evidence="1 2">
    <name type="scientific">Liparis tanakae</name>
    <name type="common">Tanaka's snailfish</name>
    <dbReference type="NCBI Taxonomy" id="230148"/>
    <lineage>
        <taxon>Eukaryota</taxon>
        <taxon>Metazoa</taxon>
        <taxon>Chordata</taxon>
        <taxon>Craniata</taxon>
        <taxon>Vertebrata</taxon>
        <taxon>Euteleostomi</taxon>
        <taxon>Actinopterygii</taxon>
        <taxon>Neopterygii</taxon>
        <taxon>Teleostei</taxon>
        <taxon>Neoteleostei</taxon>
        <taxon>Acanthomorphata</taxon>
        <taxon>Eupercaria</taxon>
        <taxon>Perciformes</taxon>
        <taxon>Cottioidei</taxon>
        <taxon>Cottales</taxon>
        <taxon>Liparidae</taxon>
        <taxon>Liparis</taxon>
    </lineage>
</organism>
<sequence>MGRGLEGAELISVALLHGNSYQANCVYRNYSRLYVDFADGIYSREKFSPLPLRWQLESALVLTPASSCEAVHCHAETTRWLQHYVIATGVKRSPSWTRLVLILKLLQSEHDFKPAAAEPSNQGQRARVTGGTEAEEELFIQATEPETIQQFVFFSITK</sequence>
<name>A0A4Z2GT34_9TELE</name>
<accession>A0A4Z2GT34</accession>
<keyword evidence="2" id="KW-1185">Reference proteome</keyword>
<evidence type="ECO:0000313" key="1">
    <source>
        <dbReference type="EMBL" id="TNN56549.1"/>
    </source>
</evidence>